<organism evidence="6">
    <name type="scientific">Soboliphyme baturini</name>
    <dbReference type="NCBI Taxonomy" id="241478"/>
    <lineage>
        <taxon>Eukaryota</taxon>
        <taxon>Metazoa</taxon>
        <taxon>Ecdysozoa</taxon>
        <taxon>Nematoda</taxon>
        <taxon>Enoplea</taxon>
        <taxon>Dorylaimia</taxon>
        <taxon>Dioctophymatida</taxon>
        <taxon>Dioctophymatoidea</taxon>
        <taxon>Soboliphymatidae</taxon>
        <taxon>Soboliphyme</taxon>
    </lineage>
</organism>
<dbReference type="PROSITE" id="PS51375">
    <property type="entry name" value="PPR"/>
    <property type="match status" value="1"/>
</dbReference>
<reference evidence="4 5" key="2">
    <citation type="submission" date="2018-11" db="EMBL/GenBank/DDBJ databases">
        <authorList>
            <consortium name="Pathogen Informatics"/>
        </authorList>
    </citation>
    <scope>NUCLEOTIDE SEQUENCE [LARGE SCALE GENOMIC DNA]</scope>
</reference>
<dbReference type="GO" id="GO:0005739">
    <property type="term" value="C:mitochondrion"/>
    <property type="evidence" value="ECO:0007669"/>
    <property type="project" value="TreeGrafter"/>
</dbReference>
<protein>
    <submittedName>
        <fullName evidence="6">PPR_long domain-containing protein</fullName>
    </submittedName>
</protein>
<feature type="repeat" description="PPR" evidence="2">
    <location>
        <begin position="44"/>
        <end position="78"/>
    </location>
</feature>
<evidence type="ECO:0000313" key="5">
    <source>
        <dbReference type="Proteomes" id="UP000270296"/>
    </source>
</evidence>
<keyword evidence="5" id="KW-1185">Reference proteome</keyword>
<proteinExistence type="predicted"/>
<reference evidence="6" key="1">
    <citation type="submission" date="2016-06" db="UniProtKB">
        <authorList>
            <consortium name="WormBaseParasite"/>
        </authorList>
    </citation>
    <scope>IDENTIFICATION</scope>
</reference>
<evidence type="ECO:0000256" key="1">
    <source>
        <dbReference type="ARBA" id="ARBA00022737"/>
    </source>
</evidence>
<gene>
    <name evidence="4" type="ORF">SBAD_LOCUS8487</name>
</gene>
<dbReference type="InterPro" id="IPR011990">
    <property type="entry name" value="TPR-like_helical_dom_sf"/>
</dbReference>
<dbReference type="GO" id="GO:0003730">
    <property type="term" value="F:mRNA 3'-UTR binding"/>
    <property type="evidence" value="ECO:0007669"/>
    <property type="project" value="TreeGrafter"/>
</dbReference>
<evidence type="ECO:0000256" key="2">
    <source>
        <dbReference type="PROSITE-ProRule" id="PRU00708"/>
    </source>
</evidence>
<dbReference type="GO" id="GO:0070129">
    <property type="term" value="P:regulation of mitochondrial translation"/>
    <property type="evidence" value="ECO:0007669"/>
    <property type="project" value="TreeGrafter"/>
</dbReference>
<dbReference type="GO" id="GO:0005634">
    <property type="term" value="C:nucleus"/>
    <property type="evidence" value="ECO:0007669"/>
    <property type="project" value="TreeGrafter"/>
</dbReference>
<feature type="domain" description="PROP1-like PPR" evidence="3">
    <location>
        <begin position="9"/>
        <end position="151"/>
    </location>
</feature>
<dbReference type="PANTHER" id="PTHR46669:SF1">
    <property type="entry name" value="LEUCINE-RICH PPR MOTIF-CONTAINING PROTEIN, MITOCHONDRIAL"/>
    <property type="match status" value="1"/>
</dbReference>
<accession>A0A183IXY9</accession>
<evidence type="ECO:0000313" key="4">
    <source>
        <dbReference type="EMBL" id="VDP17404.1"/>
    </source>
</evidence>
<dbReference type="OrthoDB" id="185373at2759"/>
<dbReference type="Proteomes" id="UP000270296">
    <property type="component" value="Unassembled WGS sequence"/>
</dbReference>
<name>A0A183IXY9_9BILA</name>
<keyword evidence="1" id="KW-0677">Repeat</keyword>
<dbReference type="InterPro" id="IPR033443">
    <property type="entry name" value="PROP1-like_PPR_dom"/>
</dbReference>
<dbReference type="AlphaFoldDB" id="A0A183IXY9"/>
<dbReference type="PANTHER" id="PTHR46669">
    <property type="entry name" value="LEUCINE-RICH PPR MOTIF-CONTAINING PROTEIN, MITOCHONDRIAL"/>
    <property type="match status" value="1"/>
</dbReference>
<evidence type="ECO:0000313" key="6">
    <source>
        <dbReference type="WBParaSite" id="SBAD_0000879801-mRNA-1"/>
    </source>
</evidence>
<dbReference type="Pfam" id="PF17177">
    <property type="entry name" value="PPR_long"/>
    <property type="match status" value="1"/>
</dbReference>
<dbReference type="EMBL" id="UZAM01011639">
    <property type="protein sequence ID" value="VDP17404.1"/>
    <property type="molecule type" value="Genomic_DNA"/>
</dbReference>
<evidence type="ECO:0000259" key="3">
    <source>
        <dbReference type="Pfam" id="PF17177"/>
    </source>
</evidence>
<dbReference type="Gene3D" id="1.25.40.10">
    <property type="entry name" value="Tetratricopeptide repeat domain"/>
    <property type="match status" value="1"/>
</dbReference>
<sequence length="512" mass="58086">MNAANVKPDQHTYELIIAGHCNACDLIGATKVVEVMKTENIPATESVFSALAYGYAKLGKEENTTEVLDVMKGRGVNPTQVTYNSLLKAYAERGDIAKLKSVIENAQLSNHYLNDGNLLNAVYLLCINGYGQFVYEVLQKIRRGPRYNSMATNVAMKLIAAKQYEIALHLFKTLPRMPGYMGEYEDVGSRMFLQMIRMKMSSKDVLELCKYLRKEKLDAFADFNALKLAFRYGDAETSESILCGMYEESIQMRPHYFWPLLCMRDVRKDVTSMCHVLQTMEQCDVPVTYETLLDWFWRNMPPATSYDQVAEILKNSYLSPTVLFLSHMENILKAGNVEALRALVKQPWPMLGNPTRMTRSLCRFLISRREYDLVVEVLRKVCDRTLTGPSSARFQDFRSAFLDCLSSDTEEQDIIVKVLQCMEKQRFGLDQANVTFLQNGAFGERLKLPQVKEAVNALLAIHPEVTAPILNDNLRRFLTFLNRLVYCGLCFLGTGSQVAISNTALTIANRVS</sequence>
<dbReference type="InterPro" id="IPR033490">
    <property type="entry name" value="LRP130"/>
</dbReference>
<dbReference type="InterPro" id="IPR002885">
    <property type="entry name" value="PPR_rpt"/>
</dbReference>
<dbReference type="WBParaSite" id="SBAD_0000879801-mRNA-1">
    <property type="protein sequence ID" value="SBAD_0000879801-mRNA-1"/>
    <property type="gene ID" value="SBAD_0000879801"/>
</dbReference>